<comment type="caution">
    <text evidence="1">The sequence shown here is derived from an EMBL/GenBank/DDBJ whole genome shotgun (WGS) entry which is preliminary data.</text>
</comment>
<keyword evidence="2" id="KW-1185">Reference proteome</keyword>
<organism evidence="1 2">
    <name type="scientific">Labrys miyagiensis</name>
    <dbReference type="NCBI Taxonomy" id="346912"/>
    <lineage>
        <taxon>Bacteria</taxon>
        <taxon>Pseudomonadati</taxon>
        <taxon>Pseudomonadota</taxon>
        <taxon>Alphaproteobacteria</taxon>
        <taxon>Hyphomicrobiales</taxon>
        <taxon>Xanthobacteraceae</taxon>
        <taxon>Labrys</taxon>
    </lineage>
</organism>
<dbReference type="Proteomes" id="UP001156882">
    <property type="component" value="Unassembled WGS sequence"/>
</dbReference>
<evidence type="ECO:0000313" key="2">
    <source>
        <dbReference type="Proteomes" id="UP001156882"/>
    </source>
</evidence>
<sequence>MGMALDALGSGDDVVIGGEGKVGHGGAFVVKGGGGDRCWHNRLGEMTGFKMRRSVCAPSPRSYGERIEVRGCAGL</sequence>
<accession>A0ABQ6CFC9</accession>
<protein>
    <submittedName>
        <fullName evidence="1">Uncharacterized protein</fullName>
    </submittedName>
</protein>
<name>A0ABQ6CFC9_9HYPH</name>
<proteinExistence type="predicted"/>
<reference evidence="2" key="1">
    <citation type="journal article" date="2019" name="Int. J. Syst. Evol. Microbiol.">
        <title>The Global Catalogue of Microorganisms (GCM) 10K type strain sequencing project: providing services to taxonomists for standard genome sequencing and annotation.</title>
        <authorList>
            <consortium name="The Broad Institute Genomics Platform"/>
            <consortium name="The Broad Institute Genome Sequencing Center for Infectious Disease"/>
            <person name="Wu L."/>
            <person name="Ma J."/>
        </authorList>
    </citation>
    <scope>NUCLEOTIDE SEQUENCE [LARGE SCALE GENOMIC DNA]</scope>
    <source>
        <strain evidence="2">NBRC 101365</strain>
    </source>
</reference>
<evidence type="ECO:0000313" key="1">
    <source>
        <dbReference type="EMBL" id="GLS18499.1"/>
    </source>
</evidence>
<gene>
    <name evidence="1" type="ORF">GCM10007874_15160</name>
</gene>
<dbReference type="EMBL" id="BSPC01000013">
    <property type="protein sequence ID" value="GLS18499.1"/>
    <property type="molecule type" value="Genomic_DNA"/>
</dbReference>